<keyword evidence="7" id="KW-0436">Ligase</keyword>
<feature type="transmembrane region" description="Helical" evidence="5">
    <location>
        <begin position="352"/>
        <end position="370"/>
    </location>
</feature>
<feature type="transmembrane region" description="Helical" evidence="5">
    <location>
        <begin position="117"/>
        <end position="136"/>
    </location>
</feature>
<comment type="caution">
    <text evidence="7">The sequence shown here is derived from an EMBL/GenBank/DDBJ whole genome shotgun (WGS) entry which is preliminary data.</text>
</comment>
<feature type="transmembrane region" description="Helical" evidence="5">
    <location>
        <begin position="261"/>
        <end position="279"/>
    </location>
</feature>
<dbReference type="EMBL" id="JAKVIN010000006">
    <property type="protein sequence ID" value="MCJ8150621.1"/>
    <property type="molecule type" value="Genomic_DNA"/>
</dbReference>
<feature type="transmembrane region" description="Helical" evidence="5">
    <location>
        <begin position="189"/>
        <end position="210"/>
    </location>
</feature>
<organism evidence="7 8">
    <name type="scientific">Shinella sedimenti</name>
    <dbReference type="NCBI Taxonomy" id="2919913"/>
    <lineage>
        <taxon>Bacteria</taxon>
        <taxon>Pseudomonadati</taxon>
        <taxon>Pseudomonadota</taxon>
        <taxon>Alphaproteobacteria</taxon>
        <taxon>Hyphomicrobiales</taxon>
        <taxon>Rhizobiaceae</taxon>
        <taxon>Shinella</taxon>
    </lineage>
</organism>
<feature type="transmembrane region" description="Helical" evidence="5">
    <location>
        <begin position="217"/>
        <end position="233"/>
    </location>
</feature>
<feature type="transmembrane region" description="Helical" evidence="5">
    <location>
        <begin position="416"/>
        <end position="435"/>
    </location>
</feature>
<evidence type="ECO:0000256" key="5">
    <source>
        <dbReference type="SAM" id="Phobius"/>
    </source>
</evidence>
<evidence type="ECO:0000313" key="8">
    <source>
        <dbReference type="Proteomes" id="UP001201844"/>
    </source>
</evidence>
<feature type="transmembrane region" description="Helical" evidence="5">
    <location>
        <begin position="143"/>
        <end position="169"/>
    </location>
</feature>
<feature type="transmembrane region" description="Helical" evidence="5">
    <location>
        <begin position="26"/>
        <end position="43"/>
    </location>
</feature>
<dbReference type="Proteomes" id="UP001201844">
    <property type="component" value="Unassembled WGS sequence"/>
</dbReference>
<evidence type="ECO:0000256" key="2">
    <source>
        <dbReference type="ARBA" id="ARBA00022692"/>
    </source>
</evidence>
<evidence type="ECO:0000313" key="7">
    <source>
        <dbReference type="EMBL" id="MCJ8150621.1"/>
    </source>
</evidence>
<keyword evidence="3 5" id="KW-1133">Transmembrane helix</keyword>
<keyword evidence="8" id="KW-1185">Reference proteome</keyword>
<evidence type="ECO:0000256" key="3">
    <source>
        <dbReference type="ARBA" id="ARBA00022989"/>
    </source>
</evidence>
<dbReference type="PANTHER" id="PTHR37422:SF21">
    <property type="entry name" value="EXOQ-LIKE PROTEIN"/>
    <property type="match status" value="1"/>
</dbReference>
<comment type="subcellular location">
    <subcellularLocation>
        <location evidence="1">Membrane</location>
        <topology evidence="1">Multi-pass membrane protein</topology>
    </subcellularLocation>
</comment>
<dbReference type="InterPro" id="IPR007016">
    <property type="entry name" value="O-antigen_ligase-rel_domated"/>
</dbReference>
<protein>
    <submittedName>
        <fullName evidence="7">O-antigen ligase family protein</fullName>
    </submittedName>
</protein>
<dbReference type="GO" id="GO:0016874">
    <property type="term" value="F:ligase activity"/>
    <property type="evidence" value="ECO:0007669"/>
    <property type="project" value="UniProtKB-KW"/>
</dbReference>
<evidence type="ECO:0000256" key="4">
    <source>
        <dbReference type="ARBA" id="ARBA00023136"/>
    </source>
</evidence>
<feature type="transmembrane region" description="Helical" evidence="5">
    <location>
        <begin position="63"/>
        <end position="82"/>
    </location>
</feature>
<reference evidence="7 8" key="1">
    <citation type="submission" date="2022-02" db="EMBL/GenBank/DDBJ databases">
        <title>Shinella B3.7 sp. nov., isolated from Sediment (Zhairuo Island).</title>
        <authorList>
            <person name="Chen G."/>
        </authorList>
    </citation>
    <scope>NUCLEOTIDE SEQUENCE [LARGE SCALE GENOMIC DNA]</scope>
    <source>
        <strain evidence="7 8">B3.7</strain>
    </source>
</reference>
<dbReference type="PANTHER" id="PTHR37422">
    <property type="entry name" value="TEICHURONIC ACID BIOSYNTHESIS PROTEIN TUAE"/>
    <property type="match status" value="1"/>
</dbReference>
<dbReference type="InterPro" id="IPR051533">
    <property type="entry name" value="WaaL-like"/>
</dbReference>
<gene>
    <name evidence="7" type="ORF">MKI86_15835</name>
</gene>
<feature type="transmembrane region" description="Helical" evidence="5">
    <location>
        <begin position="94"/>
        <end position="111"/>
    </location>
</feature>
<feature type="domain" description="O-antigen ligase-related" evidence="6">
    <location>
        <begin position="221"/>
        <end position="364"/>
    </location>
</feature>
<dbReference type="Pfam" id="PF04932">
    <property type="entry name" value="Wzy_C"/>
    <property type="match status" value="1"/>
</dbReference>
<keyword evidence="2 5" id="KW-0812">Transmembrane</keyword>
<keyword evidence="4 5" id="KW-0472">Membrane</keyword>
<accession>A0ABT0CPT7</accession>
<name>A0ABT0CPT7_9HYPH</name>
<evidence type="ECO:0000256" key="1">
    <source>
        <dbReference type="ARBA" id="ARBA00004141"/>
    </source>
</evidence>
<sequence>MSRKAGMATTAVIKPFEHEPSASRRSVKPILFIVMAYFWITLSPLPDMSELTSDTGWGASSSALNQIIVLLMAGGILASLAATRAWKLIFQQRLLLTFILLWFTATALLGNDPAAGFRRMMFVVIVCFCANAFLLVPRNQADFTFTLACIVSIVVGLSYIGVIALPVRAIHQATDGLEASLAGSWRGIYSHKNITAAAMAMAVFIGLYIVSTGSKRLGWALAIGALLFVLFSGGKTSTIMVPFTLLVAWAFERFRRVRGLMVWGILIVANTILLGSALSPTVADTLTSLGVDATFTDRSSIWRLSIDAIEQRPLLGYGFQSFWQTQALFDSDAALETWAVTAANAHNAYVEAMVNAGVPGLILTLIWMVYSPLRNATAALESQNDIRLTRLFLRIWLFGLFLSCLESAFYVNTGPVWFTILLSVFGLGLQARSTLAKNDALPAAGKPVRRG</sequence>
<dbReference type="RefSeq" id="WP_241602210.1">
    <property type="nucleotide sequence ID" value="NZ_JAKVIN010000006.1"/>
</dbReference>
<proteinExistence type="predicted"/>
<evidence type="ECO:0000259" key="6">
    <source>
        <dbReference type="Pfam" id="PF04932"/>
    </source>
</evidence>